<evidence type="ECO:0000313" key="11">
    <source>
        <dbReference type="EMBL" id="OHA13619.1"/>
    </source>
</evidence>
<feature type="binding site" evidence="8">
    <location>
        <begin position="119"/>
        <end position="122"/>
    </location>
    <ligand>
        <name>(6S)-5,6,7,8-tetrahydrofolate</name>
        <dbReference type="ChEBI" id="CHEBI:57453"/>
    </ligand>
</feature>
<dbReference type="InterPro" id="IPR002376">
    <property type="entry name" value="Formyl_transf_N"/>
</dbReference>
<dbReference type="InterPro" id="IPR041711">
    <property type="entry name" value="Met-tRNA-FMT_N"/>
</dbReference>
<dbReference type="Proteomes" id="UP000178302">
    <property type="component" value="Unassembled WGS sequence"/>
</dbReference>
<evidence type="ECO:0000256" key="7">
    <source>
        <dbReference type="ARBA" id="ARBA00048558"/>
    </source>
</evidence>
<evidence type="ECO:0000256" key="6">
    <source>
        <dbReference type="ARBA" id="ARBA00022917"/>
    </source>
</evidence>
<gene>
    <name evidence="8" type="primary">fmt</name>
    <name evidence="11" type="ORF">A2909_00760</name>
</gene>
<accession>A0A1G2LRX8</accession>
<dbReference type="GO" id="GO:0005829">
    <property type="term" value="C:cytosol"/>
    <property type="evidence" value="ECO:0007669"/>
    <property type="project" value="TreeGrafter"/>
</dbReference>
<dbReference type="InterPro" id="IPR005793">
    <property type="entry name" value="Formyl_trans_C"/>
</dbReference>
<evidence type="ECO:0000259" key="10">
    <source>
        <dbReference type="Pfam" id="PF02911"/>
    </source>
</evidence>
<comment type="caution">
    <text evidence="11">The sequence shown here is derived from an EMBL/GenBank/DDBJ whole genome shotgun (WGS) entry which is preliminary data.</text>
</comment>
<dbReference type="NCBIfam" id="TIGR00460">
    <property type="entry name" value="fmt"/>
    <property type="match status" value="1"/>
</dbReference>
<dbReference type="Gene3D" id="3.10.25.10">
    <property type="entry name" value="Formyl transferase, C-terminal domain"/>
    <property type="match status" value="1"/>
</dbReference>
<feature type="domain" description="Formyl transferase N-terminal" evidence="9">
    <location>
        <begin position="16"/>
        <end position="189"/>
    </location>
</feature>
<dbReference type="GO" id="GO:0004479">
    <property type="term" value="F:methionyl-tRNA formyltransferase activity"/>
    <property type="evidence" value="ECO:0007669"/>
    <property type="project" value="UniProtKB-UniRule"/>
</dbReference>
<comment type="catalytic activity">
    <reaction evidence="7 8">
        <text>L-methionyl-tRNA(fMet) + (6R)-10-formyltetrahydrofolate = N-formyl-L-methionyl-tRNA(fMet) + (6S)-5,6,7,8-tetrahydrofolate + H(+)</text>
        <dbReference type="Rhea" id="RHEA:24380"/>
        <dbReference type="Rhea" id="RHEA-COMP:9952"/>
        <dbReference type="Rhea" id="RHEA-COMP:9953"/>
        <dbReference type="ChEBI" id="CHEBI:15378"/>
        <dbReference type="ChEBI" id="CHEBI:57453"/>
        <dbReference type="ChEBI" id="CHEBI:78530"/>
        <dbReference type="ChEBI" id="CHEBI:78844"/>
        <dbReference type="ChEBI" id="CHEBI:195366"/>
        <dbReference type="EC" id="2.1.2.9"/>
    </reaction>
</comment>
<dbReference type="PANTHER" id="PTHR11138">
    <property type="entry name" value="METHIONYL-TRNA FORMYLTRANSFERASE"/>
    <property type="match status" value="1"/>
</dbReference>
<comment type="similarity">
    <text evidence="2 8">Belongs to the Fmt family.</text>
</comment>
<dbReference type="SUPFAM" id="SSF50486">
    <property type="entry name" value="FMT C-terminal domain-like"/>
    <property type="match status" value="1"/>
</dbReference>
<dbReference type="CDD" id="cd08704">
    <property type="entry name" value="Met_tRNA_FMT_C"/>
    <property type="match status" value="1"/>
</dbReference>
<dbReference type="InterPro" id="IPR037022">
    <property type="entry name" value="Formyl_trans_C_sf"/>
</dbReference>
<dbReference type="Gene3D" id="3.40.50.170">
    <property type="entry name" value="Formyl transferase, N-terminal domain"/>
    <property type="match status" value="1"/>
</dbReference>
<dbReference type="HAMAP" id="MF_00182">
    <property type="entry name" value="Formyl_trans"/>
    <property type="match status" value="1"/>
</dbReference>
<keyword evidence="6 8" id="KW-0648">Protein biosynthesis</keyword>
<sequence length="336" mass="37929">MRVGKLMKKIKIIFMSNAEFGVPAFQKIAENPEFKISSLITIPDKQKGRHLGISLSPIKNAAQKYNIPILETENIKDEKWEKTIRDQNPDVIVVASFGQIIPETLINIPKHKMLNIHPSLLPRYRGPSPIQYAILNGDKTTGVTIMLVDKEMDHGDILGTWNLEIENWEPAYKELHDKLANIGADLIVKLIPDWIAGKIKPVVQDHSKATYTKKISKEDGHIDWNEPAEVIKRKIRAYNPWPGAYSFYEKLPSKKVRLIFLKARISECLGVKLPSSLRSLTRGLNFGEIFKTNDGFGVQTGKGVLEIKSLKPEGKKEMEASDFLRGNIDIIGKMLA</sequence>
<dbReference type="EC" id="2.1.2.9" evidence="3 8"/>
<evidence type="ECO:0000256" key="1">
    <source>
        <dbReference type="ARBA" id="ARBA00002606"/>
    </source>
</evidence>
<organism evidence="11 12">
    <name type="scientific">Candidatus Tagabacteria bacterium RIFCSPLOWO2_01_FULL_39_11</name>
    <dbReference type="NCBI Taxonomy" id="1802295"/>
    <lineage>
        <taxon>Bacteria</taxon>
        <taxon>Candidatus Tagaibacteriota</taxon>
    </lineage>
</organism>
<dbReference type="InterPro" id="IPR001555">
    <property type="entry name" value="GART_AS"/>
</dbReference>
<evidence type="ECO:0000313" key="12">
    <source>
        <dbReference type="Proteomes" id="UP000178302"/>
    </source>
</evidence>
<comment type="function">
    <text evidence="1 8">Attaches a formyl group to the free amino group of methionyl-tRNA(fMet). The formyl group appears to play a dual role in the initiator identity of N-formylmethionyl-tRNA by promoting its recognition by IF2 and preventing the misappropriation of this tRNA by the elongation apparatus.</text>
</comment>
<protein>
    <recommendedName>
        <fullName evidence="4 8">Methionyl-tRNA formyltransferase</fullName>
        <ecNumber evidence="3 8">2.1.2.9</ecNumber>
    </recommendedName>
</protein>
<dbReference type="InterPro" id="IPR044135">
    <property type="entry name" value="Met-tRNA-FMT_C"/>
</dbReference>
<evidence type="ECO:0000256" key="4">
    <source>
        <dbReference type="ARBA" id="ARBA00016014"/>
    </source>
</evidence>
<dbReference type="AlphaFoldDB" id="A0A1G2LRX8"/>
<dbReference type="Pfam" id="PF02911">
    <property type="entry name" value="Formyl_trans_C"/>
    <property type="match status" value="1"/>
</dbReference>
<name>A0A1G2LRX8_9BACT</name>
<dbReference type="InterPro" id="IPR005794">
    <property type="entry name" value="Fmt"/>
</dbReference>
<dbReference type="Pfam" id="PF00551">
    <property type="entry name" value="Formyl_trans_N"/>
    <property type="match status" value="1"/>
</dbReference>
<evidence type="ECO:0000259" key="9">
    <source>
        <dbReference type="Pfam" id="PF00551"/>
    </source>
</evidence>
<dbReference type="InterPro" id="IPR036477">
    <property type="entry name" value="Formyl_transf_N_sf"/>
</dbReference>
<evidence type="ECO:0000256" key="3">
    <source>
        <dbReference type="ARBA" id="ARBA00012261"/>
    </source>
</evidence>
<feature type="domain" description="Formyl transferase C-terminal" evidence="10">
    <location>
        <begin position="214"/>
        <end position="326"/>
    </location>
</feature>
<evidence type="ECO:0000256" key="2">
    <source>
        <dbReference type="ARBA" id="ARBA00010699"/>
    </source>
</evidence>
<dbReference type="PANTHER" id="PTHR11138:SF5">
    <property type="entry name" value="METHIONYL-TRNA FORMYLTRANSFERASE, MITOCHONDRIAL"/>
    <property type="match status" value="1"/>
</dbReference>
<dbReference type="SUPFAM" id="SSF53328">
    <property type="entry name" value="Formyltransferase"/>
    <property type="match status" value="1"/>
</dbReference>
<dbReference type="EMBL" id="MHQZ01000028">
    <property type="protein sequence ID" value="OHA13619.1"/>
    <property type="molecule type" value="Genomic_DNA"/>
</dbReference>
<dbReference type="InterPro" id="IPR011034">
    <property type="entry name" value="Formyl_transferase-like_C_sf"/>
</dbReference>
<evidence type="ECO:0000256" key="5">
    <source>
        <dbReference type="ARBA" id="ARBA00022679"/>
    </source>
</evidence>
<keyword evidence="5 8" id="KW-0808">Transferase</keyword>
<dbReference type="PROSITE" id="PS00373">
    <property type="entry name" value="GART"/>
    <property type="match status" value="1"/>
</dbReference>
<evidence type="ECO:0000256" key="8">
    <source>
        <dbReference type="HAMAP-Rule" id="MF_00182"/>
    </source>
</evidence>
<reference evidence="11 12" key="1">
    <citation type="journal article" date="2016" name="Nat. Commun.">
        <title>Thousands of microbial genomes shed light on interconnected biogeochemical processes in an aquifer system.</title>
        <authorList>
            <person name="Anantharaman K."/>
            <person name="Brown C.T."/>
            <person name="Hug L.A."/>
            <person name="Sharon I."/>
            <person name="Castelle C.J."/>
            <person name="Probst A.J."/>
            <person name="Thomas B.C."/>
            <person name="Singh A."/>
            <person name="Wilkins M.J."/>
            <person name="Karaoz U."/>
            <person name="Brodie E.L."/>
            <person name="Williams K.H."/>
            <person name="Hubbard S.S."/>
            <person name="Banfield J.F."/>
        </authorList>
    </citation>
    <scope>NUCLEOTIDE SEQUENCE [LARGE SCALE GENOMIC DNA]</scope>
</reference>
<dbReference type="CDD" id="cd08646">
    <property type="entry name" value="FMT_core_Met-tRNA-FMT_N"/>
    <property type="match status" value="1"/>
</dbReference>
<proteinExistence type="inferred from homology"/>